<evidence type="ECO:0000256" key="2">
    <source>
        <dbReference type="SAM" id="Phobius"/>
    </source>
</evidence>
<sequence>MAALRSLAIRRLALARPVPRPAAAASPVARQVRWSKSKPGDGDFGSPGGQEPVPSSSGPSQSWPTLAAIAAVGLAVGGYLVHLTGKSKGQGRVMEKGEFDKLAEKVTPRK</sequence>
<feature type="region of interest" description="Disordered" evidence="1">
    <location>
        <begin position="20"/>
        <end position="62"/>
    </location>
</feature>
<feature type="compositionally biased region" description="Low complexity" evidence="1">
    <location>
        <begin position="20"/>
        <end position="30"/>
    </location>
</feature>
<dbReference type="Proteomes" id="UP000310108">
    <property type="component" value="Unassembled WGS sequence"/>
</dbReference>
<accession>A0A4U6X0G9</accession>
<dbReference type="OrthoDB" id="4836262at2759"/>
<feature type="transmembrane region" description="Helical" evidence="2">
    <location>
        <begin position="63"/>
        <end position="82"/>
    </location>
</feature>
<keyword evidence="2" id="KW-1133">Transmembrane helix</keyword>
<gene>
    <name evidence="3" type="ORF">CTA1_1515</name>
</gene>
<keyword evidence="2" id="KW-0472">Membrane</keyword>
<evidence type="ECO:0000313" key="4">
    <source>
        <dbReference type="Proteomes" id="UP000310108"/>
    </source>
</evidence>
<name>A0A4U6X0G9_9PEZI</name>
<evidence type="ECO:0000313" key="3">
    <source>
        <dbReference type="EMBL" id="TKW48373.1"/>
    </source>
</evidence>
<reference evidence="3 4" key="1">
    <citation type="journal article" date="2019" name="PLoS ONE">
        <title>Comparative genome analysis indicates high evolutionary potential of pathogenicity genes in Colletotrichum tanaceti.</title>
        <authorList>
            <person name="Lelwala R.V."/>
            <person name="Korhonen P.K."/>
            <person name="Young N.D."/>
            <person name="Scott J.B."/>
            <person name="Ades P.A."/>
            <person name="Gasser R.B."/>
            <person name="Taylor P.W.J."/>
        </authorList>
    </citation>
    <scope>NUCLEOTIDE SEQUENCE [LARGE SCALE GENOMIC DNA]</scope>
    <source>
        <strain evidence="3">BRIP57314</strain>
    </source>
</reference>
<feature type="compositionally biased region" description="Polar residues" evidence="1">
    <location>
        <begin position="53"/>
        <end position="62"/>
    </location>
</feature>
<evidence type="ECO:0000256" key="1">
    <source>
        <dbReference type="SAM" id="MobiDB-lite"/>
    </source>
</evidence>
<keyword evidence="2" id="KW-0812">Transmembrane</keyword>
<proteinExistence type="predicted"/>
<dbReference type="AlphaFoldDB" id="A0A4U6X0G9"/>
<keyword evidence="4" id="KW-1185">Reference proteome</keyword>
<protein>
    <submittedName>
        <fullName evidence="3">Uncharacterized protein</fullName>
    </submittedName>
</protein>
<organism evidence="3 4">
    <name type="scientific">Colletotrichum tanaceti</name>
    <dbReference type="NCBI Taxonomy" id="1306861"/>
    <lineage>
        <taxon>Eukaryota</taxon>
        <taxon>Fungi</taxon>
        <taxon>Dikarya</taxon>
        <taxon>Ascomycota</taxon>
        <taxon>Pezizomycotina</taxon>
        <taxon>Sordariomycetes</taxon>
        <taxon>Hypocreomycetidae</taxon>
        <taxon>Glomerellales</taxon>
        <taxon>Glomerellaceae</taxon>
        <taxon>Colletotrichum</taxon>
        <taxon>Colletotrichum destructivum species complex</taxon>
    </lineage>
</organism>
<dbReference type="EMBL" id="PJEX01001097">
    <property type="protein sequence ID" value="TKW48373.1"/>
    <property type="molecule type" value="Genomic_DNA"/>
</dbReference>
<comment type="caution">
    <text evidence="3">The sequence shown here is derived from an EMBL/GenBank/DDBJ whole genome shotgun (WGS) entry which is preliminary data.</text>
</comment>